<dbReference type="Pfam" id="PF00126">
    <property type="entry name" value="HTH_1"/>
    <property type="match status" value="1"/>
</dbReference>
<dbReference type="PROSITE" id="PS50931">
    <property type="entry name" value="HTH_LYSR"/>
    <property type="match status" value="1"/>
</dbReference>
<dbReference type="CDD" id="cd08417">
    <property type="entry name" value="PBP2_Nitroaromatics_like"/>
    <property type="match status" value="1"/>
</dbReference>
<comment type="similarity">
    <text evidence="1">Belongs to the LysR transcriptional regulatory family.</text>
</comment>
<evidence type="ECO:0000256" key="2">
    <source>
        <dbReference type="ARBA" id="ARBA00023015"/>
    </source>
</evidence>
<dbReference type="InterPro" id="IPR005119">
    <property type="entry name" value="LysR_subst-bd"/>
</dbReference>
<evidence type="ECO:0000313" key="6">
    <source>
        <dbReference type="EMBL" id="OSQ52566.1"/>
    </source>
</evidence>
<dbReference type="InterPro" id="IPR000847">
    <property type="entry name" value="LysR_HTH_N"/>
</dbReference>
<name>A0A1X4NPR5_9RHOB</name>
<protein>
    <submittedName>
        <fullName evidence="6">LysR family transcriptional regulator</fullName>
    </submittedName>
</protein>
<keyword evidence="4" id="KW-0804">Transcription</keyword>
<dbReference type="PANTHER" id="PTHR30118:SF6">
    <property type="entry name" value="HTH-TYPE TRANSCRIPTIONAL REGULATOR LEUO"/>
    <property type="match status" value="1"/>
</dbReference>
<keyword evidence="7" id="KW-1185">Reference proteome</keyword>
<gene>
    <name evidence="6" type="ORF">MGEO_04130</name>
</gene>
<reference evidence="6 7" key="1">
    <citation type="submission" date="2014-03" db="EMBL/GenBank/DDBJ databases">
        <title>The draft genome sequence of Marivita geojedonensis KCTC 23882.</title>
        <authorList>
            <person name="Lai Q."/>
            <person name="Shao Z."/>
        </authorList>
    </citation>
    <scope>NUCLEOTIDE SEQUENCE [LARGE SCALE GENOMIC DNA]</scope>
    <source>
        <strain evidence="6 7">DPG-138</strain>
    </source>
</reference>
<dbReference type="RefSeq" id="WP_085635444.1">
    <property type="nucleotide sequence ID" value="NZ_JFKC01000002.1"/>
</dbReference>
<dbReference type="Proteomes" id="UP000193926">
    <property type="component" value="Unassembled WGS sequence"/>
</dbReference>
<dbReference type="GO" id="GO:0003677">
    <property type="term" value="F:DNA binding"/>
    <property type="evidence" value="ECO:0007669"/>
    <property type="project" value="UniProtKB-KW"/>
</dbReference>
<evidence type="ECO:0000259" key="5">
    <source>
        <dbReference type="PROSITE" id="PS50931"/>
    </source>
</evidence>
<dbReference type="Gene3D" id="3.40.190.10">
    <property type="entry name" value="Periplasmic binding protein-like II"/>
    <property type="match status" value="2"/>
</dbReference>
<dbReference type="PANTHER" id="PTHR30118">
    <property type="entry name" value="HTH-TYPE TRANSCRIPTIONAL REGULATOR LEUO-RELATED"/>
    <property type="match status" value="1"/>
</dbReference>
<evidence type="ECO:0000256" key="1">
    <source>
        <dbReference type="ARBA" id="ARBA00009437"/>
    </source>
</evidence>
<dbReference type="Pfam" id="PF03466">
    <property type="entry name" value="LysR_substrate"/>
    <property type="match status" value="1"/>
</dbReference>
<evidence type="ECO:0000256" key="4">
    <source>
        <dbReference type="ARBA" id="ARBA00023163"/>
    </source>
</evidence>
<dbReference type="SUPFAM" id="SSF46785">
    <property type="entry name" value="Winged helix' DNA-binding domain"/>
    <property type="match status" value="1"/>
</dbReference>
<proteinExistence type="inferred from homology"/>
<sequence length="319" mass="34937">MTNLRTFDLNLLRVLDALLQDHSTVRAADRLGMSQPAVSAALQRLRDALGDELFFRKGQGLVATQYALSLEIPVRDTLDRIGALLSGPDAFDPKACSDGIRLSGSDFFAEMLMPKLAEHLQTEAPGMRVHLVDLVADSYVDTLDRHEVDIALIPEIALPDWVDSRKVFRSAFVVVARRGNSRLARAGVDPGEVIPIDLYCDLGHVLFSPEGNARALGDTALERVGRSRRVVMTMPVFSGVYRAVSGSDLIALMPVQLAREVAPLVGLELFQPPMPVPAAQLCMIWHRRNSANPAHIWLRDQIADLLAPLDAPGLDLGRD</sequence>
<keyword evidence="2" id="KW-0805">Transcription regulation</keyword>
<dbReference type="InterPro" id="IPR050389">
    <property type="entry name" value="LysR-type_TF"/>
</dbReference>
<feature type="domain" description="HTH lysR-type" evidence="5">
    <location>
        <begin position="7"/>
        <end position="64"/>
    </location>
</feature>
<accession>A0A1X4NPR5</accession>
<dbReference type="GO" id="GO:0003700">
    <property type="term" value="F:DNA-binding transcription factor activity"/>
    <property type="evidence" value="ECO:0007669"/>
    <property type="project" value="InterPro"/>
</dbReference>
<evidence type="ECO:0000313" key="7">
    <source>
        <dbReference type="Proteomes" id="UP000193926"/>
    </source>
</evidence>
<dbReference type="STRING" id="1123756.MGEO_04130"/>
<keyword evidence="3" id="KW-0238">DNA-binding</keyword>
<organism evidence="6 7">
    <name type="scientific">Marivita geojedonensis</name>
    <dbReference type="NCBI Taxonomy" id="1123756"/>
    <lineage>
        <taxon>Bacteria</taxon>
        <taxon>Pseudomonadati</taxon>
        <taxon>Pseudomonadota</taxon>
        <taxon>Alphaproteobacteria</taxon>
        <taxon>Rhodobacterales</taxon>
        <taxon>Roseobacteraceae</taxon>
        <taxon>Marivita</taxon>
    </lineage>
</organism>
<dbReference type="PRINTS" id="PR00039">
    <property type="entry name" value="HTHLYSR"/>
</dbReference>
<dbReference type="InterPro" id="IPR037402">
    <property type="entry name" value="YidZ_PBP2"/>
</dbReference>
<dbReference type="EMBL" id="JFKC01000002">
    <property type="protein sequence ID" value="OSQ52566.1"/>
    <property type="molecule type" value="Genomic_DNA"/>
</dbReference>
<dbReference type="SUPFAM" id="SSF53850">
    <property type="entry name" value="Periplasmic binding protein-like II"/>
    <property type="match status" value="1"/>
</dbReference>
<dbReference type="OrthoDB" id="1631201at2"/>
<dbReference type="InterPro" id="IPR036390">
    <property type="entry name" value="WH_DNA-bd_sf"/>
</dbReference>
<evidence type="ECO:0000256" key="3">
    <source>
        <dbReference type="ARBA" id="ARBA00023125"/>
    </source>
</evidence>
<dbReference type="AlphaFoldDB" id="A0A1X4NPR5"/>
<comment type="caution">
    <text evidence="6">The sequence shown here is derived from an EMBL/GenBank/DDBJ whole genome shotgun (WGS) entry which is preliminary data.</text>
</comment>
<dbReference type="InterPro" id="IPR036388">
    <property type="entry name" value="WH-like_DNA-bd_sf"/>
</dbReference>
<dbReference type="Gene3D" id="1.10.10.10">
    <property type="entry name" value="Winged helix-like DNA-binding domain superfamily/Winged helix DNA-binding domain"/>
    <property type="match status" value="1"/>
</dbReference>